<protein>
    <recommendedName>
        <fullName evidence="1">Pyridine nucleotide-disulphide oxidoreductase N-terminal domain-containing protein</fullName>
    </recommendedName>
</protein>
<dbReference type="SUPFAM" id="SSF51905">
    <property type="entry name" value="FAD/NAD(P)-binding domain"/>
    <property type="match status" value="1"/>
</dbReference>
<name>A0A834ZU63_TETSI</name>
<organism evidence="2 3">
    <name type="scientific">Tetracentron sinense</name>
    <name type="common">Spur-leaf</name>
    <dbReference type="NCBI Taxonomy" id="13715"/>
    <lineage>
        <taxon>Eukaryota</taxon>
        <taxon>Viridiplantae</taxon>
        <taxon>Streptophyta</taxon>
        <taxon>Embryophyta</taxon>
        <taxon>Tracheophyta</taxon>
        <taxon>Spermatophyta</taxon>
        <taxon>Magnoliopsida</taxon>
        <taxon>Trochodendrales</taxon>
        <taxon>Trochodendraceae</taxon>
        <taxon>Tetracentron</taxon>
    </lineage>
</organism>
<evidence type="ECO:0000313" key="3">
    <source>
        <dbReference type="Proteomes" id="UP000655225"/>
    </source>
</evidence>
<reference evidence="2 3" key="1">
    <citation type="submission" date="2020-04" db="EMBL/GenBank/DDBJ databases">
        <title>Plant Genome Project.</title>
        <authorList>
            <person name="Zhang R.-G."/>
        </authorList>
    </citation>
    <scope>NUCLEOTIDE SEQUENCE [LARGE SCALE GENOMIC DNA]</scope>
    <source>
        <strain evidence="2">YNK0</strain>
        <tissue evidence="2">Leaf</tissue>
    </source>
</reference>
<accession>A0A834ZU63</accession>
<dbReference type="OrthoDB" id="5850342at2759"/>
<proteinExistence type="predicted"/>
<keyword evidence="3" id="KW-1185">Reference proteome</keyword>
<dbReference type="Gene3D" id="3.50.50.60">
    <property type="entry name" value="FAD/NAD(P)-binding domain"/>
    <property type="match status" value="1"/>
</dbReference>
<evidence type="ECO:0000313" key="2">
    <source>
        <dbReference type="EMBL" id="KAF8413724.1"/>
    </source>
</evidence>
<dbReference type="EMBL" id="JABCRI010000001">
    <property type="protein sequence ID" value="KAF8413724.1"/>
    <property type="molecule type" value="Genomic_DNA"/>
</dbReference>
<sequence>MESTVDLFIRKELSLRGFDDEMRTVVAINLEGSGIKLRPGTNLSELIKMEDGIRVLTGHGYELMAIVVLFATGNSLPSSYYNAFPSNGF</sequence>
<dbReference type="AlphaFoldDB" id="A0A834ZU63"/>
<evidence type="ECO:0000259" key="1">
    <source>
        <dbReference type="Pfam" id="PF00070"/>
    </source>
</evidence>
<dbReference type="InterPro" id="IPR039648">
    <property type="entry name" value="DHPH_N"/>
</dbReference>
<comment type="caution">
    <text evidence="2">The sequence shown here is derived from an EMBL/GenBank/DDBJ whole genome shotgun (WGS) entry which is preliminary data.</text>
</comment>
<feature type="domain" description="Pyridine nucleotide-disulphide oxidoreductase N-terminal" evidence="1">
    <location>
        <begin position="3"/>
        <end position="54"/>
    </location>
</feature>
<dbReference type="Proteomes" id="UP000655225">
    <property type="component" value="Unassembled WGS sequence"/>
</dbReference>
<dbReference type="InterPro" id="IPR036188">
    <property type="entry name" value="FAD/NAD-bd_sf"/>
</dbReference>
<gene>
    <name evidence="2" type="ORF">HHK36_001717</name>
</gene>
<dbReference type="Pfam" id="PF00070">
    <property type="entry name" value="Pyr_redox"/>
    <property type="match status" value="1"/>
</dbReference>